<feature type="transmembrane region" description="Helical" evidence="1">
    <location>
        <begin position="34"/>
        <end position="59"/>
    </location>
</feature>
<name>D5X7M5_THEPJ</name>
<sequence>MFTKWKLPYTYRIKTDNREWGIMFNEFKNNERGAALLLAVTVITVLCILVIGVADISLLEARANRVENRQSLDEEKARIAYYLVLWEIKAGVLAKQDTQKTYDLGSALGKVYVEVDWDETSYPPGHGYGHPDDYTIAIYTDPPDNLSKWASEVRTISVWDKLQVEEGLHKEDSN</sequence>
<accession>D5X7M5</accession>
<evidence type="ECO:0000313" key="2">
    <source>
        <dbReference type="EMBL" id="ADG82595.1"/>
    </source>
</evidence>
<proteinExistence type="predicted"/>
<keyword evidence="3" id="KW-1185">Reference proteome</keyword>
<dbReference type="Proteomes" id="UP000002377">
    <property type="component" value="Chromosome"/>
</dbReference>
<keyword evidence="1" id="KW-1133">Transmembrane helix</keyword>
<evidence type="ECO:0000256" key="1">
    <source>
        <dbReference type="SAM" id="Phobius"/>
    </source>
</evidence>
<reference evidence="2 3" key="1">
    <citation type="submission" date="2010-05" db="EMBL/GenBank/DDBJ databases">
        <title>Complete sequence of Thermincola sp. JR.</title>
        <authorList>
            <consortium name="US DOE Joint Genome Institute"/>
            <person name="Lucas S."/>
            <person name="Copeland A."/>
            <person name="Lapidus A."/>
            <person name="Cheng J.-F."/>
            <person name="Bruce D."/>
            <person name="Goodwin L."/>
            <person name="Pitluck S."/>
            <person name="Chertkov O."/>
            <person name="Detter J.C."/>
            <person name="Han C."/>
            <person name="Tapia R."/>
            <person name="Land M."/>
            <person name="Hauser L."/>
            <person name="Kyrpides N."/>
            <person name="Mikhailova N."/>
            <person name="Hazen T.C."/>
            <person name="Woyke T."/>
        </authorList>
    </citation>
    <scope>NUCLEOTIDE SEQUENCE [LARGE SCALE GENOMIC DNA]</scope>
    <source>
        <strain evidence="2 3">JR</strain>
    </source>
</reference>
<dbReference type="AlphaFoldDB" id="D5X7M5"/>
<keyword evidence="1" id="KW-0472">Membrane</keyword>
<dbReference type="EMBL" id="CP002028">
    <property type="protein sequence ID" value="ADG82595.1"/>
    <property type="molecule type" value="Genomic_DNA"/>
</dbReference>
<dbReference type="KEGG" id="tjr:TherJR_1746"/>
<dbReference type="HOGENOM" id="CLU_1539309_0_0_9"/>
<dbReference type="STRING" id="635013.TherJR_1746"/>
<gene>
    <name evidence="2" type="ordered locus">TherJR_1746</name>
</gene>
<organism evidence="2 3">
    <name type="scientific">Thermincola potens (strain JR)</name>
    <dbReference type="NCBI Taxonomy" id="635013"/>
    <lineage>
        <taxon>Bacteria</taxon>
        <taxon>Bacillati</taxon>
        <taxon>Bacillota</taxon>
        <taxon>Clostridia</taxon>
        <taxon>Eubacteriales</taxon>
        <taxon>Thermincolaceae</taxon>
        <taxon>Thermincola</taxon>
    </lineage>
</organism>
<evidence type="ECO:0000313" key="3">
    <source>
        <dbReference type="Proteomes" id="UP000002377"/>
    </source>
</evidence>
<keyword evidence="1" id="KW-0812">Transmembrane</keyword>
<protein>
    <submittedName>
        <fullName evidence="2">Uncharacterized protein</fullName>
    </submittedName>
</protein>